<feature type="region of interest" description="Disordered" evidence="1">
    <location>
        <begin position="149"/>
        <end position="175"/>
    </location>
</feature>
<keyword evidence="3" id="KW-1185">Reference proteome</keyword>
<name>A0A559K959_9BACL</name>
<feature type="region of interest" description="Disordered" evidence="1">
    <location>
        <begin position="1"/>
        <end position="26"/>
    </location>
</feature>
<dbReference type="RefSeq" id="WP_144849361.1">
    <property type="nucleotide sequence ID" value="NZ_VNJI01000021.1"/>
</dbReference>
<reference evidence="2 3" key="1">
    <citation type="submission" date="2019-07" db="EMBL/GenBank/DDBJ databases">
        <authorList>
            <person name="Kim J."/>
        </authorList>
    </citation>
    <scope>NUCLEOTIDE SEQUENCE [LARGE SCALE GENOMIC DNA]</scope>
    <source>
        <strain evidence="2 3">JC52</strain>
    </source>
</reference>
<dbReference type="OrthoDB" id="2680668at2"/>
<accession>A0A559K959</accession>
<comment type="caution">
    <text evidence="2">The sequence shown here is derived from an EMBL/GenBank/DDBJ whole genome shotgun (WGS) entry which is preliminary data.</text>
</comment>
<evidence type="ECO:0000313" key="3">
    <source>
        <dbReference type="Proteomes" id="UP000317036"/>
    </source>
</evidence>
<evidence type="ECO:0000256" key="1">
    <source>
        <dbReference type="SAM" id="MobiDB-lite"/>
    </source>
</evidence>
<evidence type="ECO:0000313" key="2">
    <source>
        <dbReference type="EMBL" id="TVY08666.1"/>
    </source>
</evidence>
<feature type="compositionally biased region" description="Basic residues" evidence="1">
    <location>
        <begin position="156"/>
        <end position="175"/>
    </location>
</feature>
<gene>
    <name evidence="2" type="ORF">FPZ49_17750</name>
</gene>
<dbReference type="EMBL" id="VNJI01000021">
    <property type="protein sequence ID" value="TVY08666.1"/>
    <property type="molecule type" value="Genomic_DNA"/>
</dbReference>
<organism evidence="2 3">
    <name type="scientific">Paenibacillus cremeus</name>
    <dbReference type="NCBI Taxonomy" id="2163881"/>
    <lineage>
        <taxon>Bacteria</taxon>
        <taxon>Bacillati</taxon>
        <taxon>Bacillota</taxon>
        <taxon>Bacilli</taxon>
        <taxon>Bacillales</taxon>
        <taxon>Paenibacillaceae</taxon>
        <taxon>Paenibacillus</taxon>
    </lineage>
</organism>
<sequence>MSYPNQVIGNQGGARPTPEAQGQQYYQQAPSRNFMHSSGFPGGNSYGNYPGLMDSQLPSVQTNNFLQPQQAGGGNPLASLFGGGGNGGGGGFSIDKIKNVIDRLGGVEGIVDTFQKMQRMVQGIQQVAPMLKLLAGSFGKGKAALAAGAVDEAGGRKKRRKRRSPAGRRRTTRRY</sequence>
<dbReference type="Proteomes" id="UP000317036">
    <property type="component" value="Unassembled WGS sequence"/>
</dbReference>
<proteinExistence type="predicted"/>
<protein>
    <recommendedName>
        <fullName evidence="4">Tyrosine protein kinase</fullName>
    </recommendedName>
</protein>
<dbReference type="AlphaFoldDB" id="A0A559K959"/>
<evidence type="ECO:0008006" key="4">
    <source>
        <dbReference type="Google" id="ProtNLM"/>
    </source>
</evidence>